<dbReference type="EMBL" id="JAVFKD010000012">
    <property type="protein sequence ID" value="KAK5993081.1"/>
    <property type="molecule type" value="Genomic_DNA"/>
</dbReference>
<evidence type="ECO:0000256" key="1">
    <source>
        <dbReference type="ARBA" id="ARBA00006484"/>
    </source>
</evidence>
<keyword evidence="2" id="KW-0560">Oxidoreductase</keyword>
<evidence type="ECO:0000313" key="4">
    <source>
        <dbReference type="Proteomes" id="UP001338125"/>
    </source>
</evidence>
<evidence type="ECO:0000256" key="2">
    <source>
        <dbReference type="ARBA" id="ARBA00023002"/>
    </source>
</evidence>
<gene>
    <name evidence="3" type="ORF">PT974_06509</name>
</gene>
<protein>
    <submittedName>
        <fullName evidence="3">Oxidoreductase</fullName>
    </submittedName>
</protein>
<evidence type="ECO:0000313" key="3">
    <source>
        <dbReference type="EMBL" id="KAK5993081.1"/>
    </source>
</evidence>
<dbReference type="Proteomes" id="UP001338125">
    <property type="component" value="Unassembled WGS sequence"/>
</dbReference>
<proteinExistence type="inferred from homology"/>
<keyword evidence="4" id="KW-1185">Reference proteome</keyword>
<organism evidence="3 4">
    <name type="scientific">Cladobotryum mycophilum</name>
    <dbReference type="NCBI Taxonomy" id="491253"/>
    <lineage>
        <taxon>Eukaryota</taxon>
        <taxon>Fungi</taxon>
        <taxon>Dikarya</taxon>
        <taxon>Ascomycota</taxon>
        <taxon>Pezizomycotina</taxon>
        <taxon>Sordariomycetes</taxon>
        <taxon>Hypocreomycetidae</taxon>
        <taxon>Hypocreales</taxon>
        <taxon>Hypocreaceae</taxon>
        <taxon>Cladobotryum</taxon>
    </lineage>
</organism>
<reference evidence="3 4" key="1">
    <citation type="submission" date="2024-01" db="EMBL/GenBank/DDBJ databases">
        <title>Complete genome of Cladobotryum mycophilum ATHUM6906.</title>
        <authorList>
            <person name="Christinaki A.C."/>
            <person name="Myridakis A.I."/>
            <person name="Kouvelis V.N."/>
        </authorList>
    </citation>
    <scope>NUCLEOTIDE SEQUENCE [LARGE SCALE GENOMIC DNA]</scope>
    <source>
        <strain evidence="3 4">ATHUM6906</strain>
    </source>
</reference>
<dbReference type="PANTHER" id="PTHR24320">
    <property type="entry name" value="RETINOL DEHYDROGENASE"/>
    <property type="match status" value="1"/>
</dbReference>
<accession>A0ABR0SMZ3</accession>
<comment type="caution">
    <text evidence="3">The sequence shown here is derived from an EMBL/GenBank/DDBJ whole genome shotgun (WGS) entry which is preliminary data.</text>
</comment>
<dbReference type="PRINTS" id="PR00081">
    <property type="entry name" value="GDHRDH"/>
</dbReference>
<dbReference type="PANTHER" id="PTHR24320:SF154">
    <property type="entry name" value="OXIDOREDUCTASE, SHORT-CHAIN DEHYDROGENASE_REDUCTASE FAMILY (AFU_ORTHOLOGUE AFUA_2G04560)"/>
    <property type="match status" value="1"/>
</dbReference>
<dbReference type="Pfam" id="PF00106">
    <property type="entry name" value="adh_short"/>
    <property type="match status" value="1"/>
</dbReference>
<name>A0ABR0SMZ3_9HYPO</name>
<dbReference type="Gene3D" id="3.40.50.720">
    <property type="entry name" value="NAD(P)-binding Rossmann-like Domain"/>
    <property type="match status" value="1"/>
</dbReference>
<comment type="similarity">
    <text evidence="1">Belongs to the short-chain dehydrogenases/reductases (SDR) family.</text>
</comment>
<dbReference type="InterPro" id="IPR002347">
    <property type="entry name" value="SDR_fam"/>
</dbReference>
<sequence>MVLDYDPDKDIPDLAGRVILLTGGTSGIGKAAVLELAKHNPERIYFTGRNQRAADQLIAACPNNGANLTFLPCELDSLESIRQAAQGFDSPRLDIFIANAGVLGVPPSLTRDGYEIHFGVNHLGNSALLLHLLPVMLRTARECPGADVRFVAVASNGALGHPRCGIDFDGLRTTQDDYFMLGGWIRYGQSKLAVVLMAREMAKRYPQITSLAIHPGVVQTELTNSMSFWNRALTYVTHPRGLLAPRDGCCNTLWAATGRDVKEELEKEEGKGKTAYFEPVGKPNCGDDKCHDDELSTRLWEWTINEVGVGL</sequence>
<dbReference type="SUPFAM" id="SSF51735">
    <property type="entry name" value="NAD(P)-binding Rossmann-fold domains"/>
    <property type="match status" value="1"/>
</dbReference>
<dbReference type="InterPro" id="IPR036291">
    <property type="entry name" value="NAD(P)-bd_dom_sf"/>
</dbReference>